<evidence type="ECO:0000256" key="5">
    <source>
        <dbReference type="PROSITE-ProRule" id="PRU01240"/>
    </source>
</evidence>
<sequence>MVHISRVTLAAIAVLLTNISFGAAETGTVVHLHQRMGPNDEPRASASTSGVQPSCAPVAGPEKDNVKRDASQSGQDGTPLAETVSKDTRKRTKRDEDIPKAYLVSTVDGITQAQYEEFAKKPPLGDKQGDIIAFEGLEWVSCQYLNLTDAEAAIVREDPIIAWAEPITEEAGEALVIPQHSATNSLYTRAMLPQSLNQRDDSAAHLRLLSARNQRNDPAQLPNYVFEPSLGQGQTIYVLDSGYRKSHQEFDASEREVRDFVVPNRHTLAGIPLSDDQKGPEDMTDINGHGTMVASVAAGYVSGVASKANLVVVKMRNSAKNPNNPSNPNLLPRGVTDSALEFAFAWTIDDIRRQRLQNTDPNARYIINLSYGWIKDQHQGKINIMQRALTKCKEKDITLVVAAGNDGASRTLDSLVPQAFGTDDRFSIITVGGVDQAGKYYRDTIQGNGQGGQVDIYADAVQVVAAKHDGDDGATKPSDGTSAAAPAIAGLAAYLFSIPELRSNWHDGSVPTDMKAFMLKNAEVRNDDPFNEDDTFPVSPQPEKDSLKVPYNLALNQLCDLPDASAKRSLFTKRAPTPEQSVPGRPIVENGAVTNEDLKNEICNVHNRPAESEPEPQPDSPPPPPPNTASCKVLEQGLGGGKWEVTGSGWGDEASLKEKFGDDSFSFTGGDTFTATFLSGMSAGDIENAVREMSGIGDVTCTT</sequence>
<evidence type="ECO:0000313" key="10">
    <source>
        <dbReference type="Proteomes" id="UP000676310"/>
    </source>
</evidence>
<feature type="compositionally biased region" description="Basic and acidic residues" evidence="6">
    <location>
        <begin position="61"/>
        <end position="70"/>
    </location>
</feature>
<protein>
    <recommendedName>
        <fullName evidence="8">Peptidase S8/S53 domain-containing protein</fullName>
    </recommendedName>
</protein>
<dbReference type="PRINTS" id="PR00723">
    <property type="entry name" value="SUBTILISIN"/>
</dbReference>
<comment type="caution">
    <text evidence="9">The sequence shown here is derived from an EMBL/GenBank/DDBJ whole genome shotgun (WGS) entry which is preliminary data.</text>
</comment>
<feature type="region of interest" description="Disordered" evidence="6">
    <location>
        <begin position="526"/>
        <end position="545"/>
    </location>
</feature>
<dbReference type="InterPro" id="IPR023828">
    <property type="entry name" value="Peptidase_S8_Ser-AS"/>
</dbReference>
<feature type="compositionally biased region" description="Pro residues" evidence="6">
    <location>
        <begin position="615"/>
        <end position="627"/>
    </location>
</feature>
<dbReference type="InterPro" id="IPR000209">
    <property type="entry name" value="Peptidase_S8/S53_dom"/>
</dbReference>
<dbReference type="InterPro" id="IPR022398">
    <property type="entry name" value="Peptidase_S8_His-AS"/>
</dbReference>
<feature type="domain" description="Peptidase S8/S53" evidence="8">
    <location>
        <begin position="231"/>
        <end position="525"/>
    </location>
</feature>
<dbReference type="InterPro" id="IPR050131">
    <property type="entry name" value="Peptidase_S8_subtilisin-like"/>
</dbReference>
<evidence type="ECO:0000256" key="2">
    <source>
        <dbReference type="ARBA" id="ARBA00022670"/>
    </source>
</evidence>
<evidence type="ECO:0000256" key="4">
    <source>
        <dbReference type="ARBA" id="ARBA00022825"/>
    </source>
</evidence>
<dbReference type="AlphaFoldDB" id="A0A8J2MXI8"/>
<dbReference type="GO" id="GO:0004252">
    <property type="term" value="F:serine-type endopeptidase activity"/>
    <property type="evidence" value="ECO:0007669"/>
    <property type="project" value="UniProtKB-UniRule"/>
</dbReference>
<keyword evidence="2 5" id="KW-0645">Protease</keyword>
<proteinExistence type="inferred from homology"/>
<comment type="similarity">
    <text evidence="1 5">Belongs to the peptidase S8 family.</text>
</comment>
<dbReference type="PANTHER" id="PTHR43806:SF11">
    <property type="entry name" value="CEREVISIN-RELATED"/>
    <property type="match status" value="1"/>
</dbReference>
<keyword evidence="10" id="KW-1185">Reference proteome</keyword>
<evidence type="ECO:0000256" key="3">
    <source>
        <dbReference type="ARBA" id="ARBA00022801"/>
    </source>
</evidence>
<evidence type="ECO:0000256" key="1">
    <source>
        <dbReference type="ARBA" id="ARBA00011073"/>
    </source>
</evidence>
<evidence type="ECO:0000256" key="6">
    <source>
        <dbReference type="SAM" id="MobiDB-lite"/>
    </source>
</evidence>
<keyword evidence="7" id="KW-0732">Signal</keyword>
<feature type="active site" description="Charge relay system" evidence="5">
    <location>
        <position position="482"/>
    </location>
</feature>
<dbReference type="Proteomes" id="UP000676310">
    <property type="component" value="Unassembled WGS sequence"/>
</dbReference>
<organism evidence="9 10">
    <name type="scientific">Alternaria atra</name>
    <dbReference type="NCBI Taxonomy" id="119953"/>
    <lineage>
        <taxon>Eukaryota</taxon>
        <taxon>Fungi</taxon>
        <taxon>Dikarya</taxon>
        <taxon>Ascomycota</taxon>
        <taxon>Pezizomycotina</taxon>
        <taxon>Dothideomycetes</taxon>
        <taxon>Pleosporomycetidae</taxon>
        <taxon>Pleosporales</taxon>
        <taxon>Pleosporineae</taxon>
        <taxon>Pleosporaceae</taxon>
        <taxon>Alternaria</taxon>
        <taxon>Alternaria sect. Ulocladioides</taxon>
    </lineage>
</organism>
<dbReference type="PANTHER" id="PTHR43806">
    <property type="entry name" value="PEPTIDASE S8"/>
    <property type="match status" value="1"/>
</dbReference>
<feature type="region of interest" description="Disordered" evidence="6">
    <location>
        <begin position="35"/>
        <end position="94"/>
    </location>
</feature>
<keyword evidence="3 5" id="KW-0378">Hydrolase</keyword>
<dbReference type="GO" id="GO:0006508">
    <property type="term" value="P:proteolysis"/>
    <property type="evidence" value="ECO:0007669"/>
    <property type="project" value="UniProtKB-KW"/>
</dbReference>
<reference evidence="9" key="1">
    <citation type="submission" date="2021-05" db="EMBL/GenBank/DDBJ databases">
        <authorList>
            <person name="Stam R."/>
        </authorList>
    </citation>
    <scope>NUCLEOTIDE SEQUENCE</scope>
    <source>
        <strain evidence="9">CS162</strain>
    </source>
</reference>
<dbReference type="InterPro" id="IPR036852">
    <property type="entry name" value="Peptidase_S8/S53_dom_sf"/>
</dbReference>
<feature type="chain" id="PRO_5035272289" description="Peptidase S8/S53 domain-containing protein" evidence="7">
    <location>
        <begin position="25"/>
        <end position="703"/>
    </location>
</feature>
<name>A0A8J2MXI8_9PLEO</name>
<feature type="active site" description="Charge relay system" evidence="5">
    <location>
        <position position="289"/>
    </location>
</feature>
<dbReference type="PROSITE" id="PS51892">
    <property type="entry name" value="SUBTILASE"/>
    <property type="match status" value="1"/>
</dbReference>
<accession>A0A8J2MXI8</accession>
<evidence type="ECO:0000259" key="8">
    <source>
        <dbReference type="Pfam" id="PF00082"/>
    </source>
</evidence>
<feature type="region of interest" description="Disordered" evidence="6">
    <location>
        <begin position="573"/>
        <end position="595"/>
    </location>
</feature>
<dbReference type="EMBL" id="CAJRGZ010000015">
    <property type="protein sequence ID" value="CAG5150267.1"/>
    <property type="molecule type" value="Genomic_DNA"/>
</dbReference>
<dbReference type="SUPFAM" id="SSF52743">
    <property type="entry name" value="Subtilisin-like"/>
    <property type="match status" value="1"/>
</dbReference>
<dbReference type="Gene3D" id="3.40.50.200">
    <property type="entry name" value="Peptidase S8/S53 domain"/>
    <property type="match status" value="1"/>
</dbReference>
<feature type="signal peptide" evidence="7">
    <location>
        <begin position="1"/>
        <end position="24"/>
    </location>
</feature>
<dbReference type="PROSITE" id="PS00138">
    <property type="entry name" value="SUBTILASE_SER"/>
    <property type="match status" value="1"/>
</dbReference>
<evidence type="ECO:0000256" key="7">
    <source>
        <dbReference type="SAM" id="SignalP"/>
    </source>
</evidence>
<feature type="active site" description="Charge relay system" evidence="5">
    <location>
        <position position="240"/>
    </location>
</feature>
<keyword evidence="4 5" id="KW-0720">Serine protease</keyword>
<dbReference type="Pfam" id="PF00082">
    <property type="entry name" value="Peptidase_S8"/>
    <property type="match status" value="1"/>
</dbReference>
<dbReference type="GeneID" id="67014073"/>
<feature type="region of interest" description="Disordered" evidence="6">
    <location>
        <begin position="608"/>
        <end position="629"/>
    </location>
</feature>
<evidence type="ECO:0000313" key="9">
    <source>
        <dbReference type="EMBL" id="CAG5150267.1"/>
    </source>
</evidence>
<gene>
    <name evidence="9" type="ORF">ALTATR162_LOCUS2609</name>
</gene>
<dbReference type="OrthoDB" id="3946663at2759"/>
<dbReference type="RefSeq" id="XP_043166150.1">
    <property type="nucleotide sequence ID" value="XM_043310215.1"/>
</dbReference>
<dbReference type="InterPro" id="IPR015500">
    <property type="entry name" value="Peptidase_S8_subtilisin-rel"/>
</dbReference>
<dbReference type="PROSITE" id="PS00137">
    <property type="entry name" value="SUBTILASE_HIS"/>
    <property type="match status" value="1"/>
</dbReference>